<dbReference type="InterPro" id="IPR025966">
    <property type="entry name" value="OppC_N"/>
</dbReference>
<comment type="caution">
    <text evidence="9">The sequence shown here is derived from an EMBL/GenBank/DDBJ whole genome shotgun (WGS) entry which is preliminary data.</text>
</comment>
<dbReference type="Pfam" id="PF12911">
    <property type="entry name" value="OppC_N"/>
    <property type="match status" value="1"/>
</dbReference>
<feature type="transmembrane region" description="Helical" evidence="7">
    <location>
        <begin position="232"/>
        <end position="255"/>
    </location>
</feature>
<reference evidence="9" key="1">
    <citation type="journal article" date="2014" name="Int. J. Syst. Evol. Microbiol.">
        <title>Complete genome sequence of Corynebacterium casei LMG S-19264T (=DSM 44701T), isolated from a smear-ripened cheese.</title>
        <authorList>
            <consortium name="US DOE Joint Genome Institute (JGI-PGF)"/>
            <person name="Walter F."/>
            <person name="Albersmeier A."/>
            <person name="Kalinowski J."/>
            <person name="Ruckert C."/>
        </authorList>
    </citation>
    <scope>NUCLEOTIDE SEQUENCE</scope>
    <source>
        <strain evidence="9">CGMCC 1.3617</strain>
    </source>
</reference>
<dbReference type="InterPro" id="IPR000515">
    <property type="entry name" value="MetI-like"/>
</dbReference>
<dbReference type="RefSeq" id="WP_188966570.1">
    <property type="nucleotide sequence ID" value="NZ_BMKW01000003.1"/>
</dbReference>
<dbReference type="EMBL" id="BMKW01000003">
    <property type="protein sequence ID" value="GGJ10297.1"/>
    <property type="molecule type" value="Genomic_DNA"/>
</dbReference>
<dbReference type="SUPFAM" id="SSF161098">
    <property type="entry name" value="MetI-like"/>
    <property type="match status" value="1"/>
</dbReference>
<organism evidence="9 10">
    <name type="scientific">Neoroseomonas lacus</name>
    <dbReference type="NCBI Taxonomy" id="287609"/>
    <lineage>
        <taxon>Bacteria</taxon>
        <taxon>Pseudomonadati</taxon>
        <taxon>Pseudomonadota</taxon>
        <taxon>Alphaproteobacteria</taxon>
        <taxon>Acetobacterales</taxon>
        <taxon>Acetobacteraceae</taxon>
        <taxon>Neoroseomonas</taxon>
    </lineage>
</organism>
<evidence type="ECO:0000256" key="5">
    <source>
        <dbReference type="ARBA" id="ARBA00022989"/>
    </source>
</evidence>
<feature type="domain" description="ABC transmembrane type-1" evidence="8">
    <location>
        <begin position="110"/>
        <end position="294"/>
    </location>
</feature>
<sequence>MASASVLSPGDVTPGSVKAAAPLPDIMPPVKARKGLWGYMYRNPAIAIGGTIVLAMILMAIFAPFLGTVDPTALAPARRTREPSAQYWFGTDMLGRDVYSRVVYGARVSLIVGFAVAFFSSVAGLTIGLISGFIRWADNIIMRIMDGLMSIPSILLAIALMALTRGSVGNVILAITVAEIPRVSRLVRGVVLSLREQPYVDAAIASGTRTPVIIWRHILPNTIAPMTVQATYVCASAMIVESILSFIGAGTPPIIPSWGNIMAEGRALWQVKPYIVFFPALFLSVTVLAVNLLGDGLRDALDPRMAKRI</sequence>
<dbReference type="PANTHER" id="PTHR43386:SF6">
    <property type="entry name" value="ABC TRANSPORTER PERMEASE PROTEIN"/>
    <property type="match status" value="1"/>
</dbReference>
<keyword evidence="5 7" id="KW-1133">Transmembrane helix</keyword>
<keyword evidence="3" id="KW-1003">Cell membrane</keyword>
<dbReference type="Proteomes" id="UP000661507">
    <property type="component" value="Unassembled WGS sequence"/>
</dbReference>
<name>A0A917NM23_9PROT</name>
<keyword evidence="2 7" id="KW-0813">Transport</keyword>
<dbReference type="GO" id="GO:0005886">
    <property type="term" value="C:plasma membrane"/>
    <property type="evidence" value="ECO:0007669"/>
    <property type="project" value="UniProtKB-SubCell"/>
</dbReference>
<keyword evidence="6 7" id="KW-0472">Membrane</keyword>
<feature type="transmembrane region" description="Helical" evidence="7">
    <location>
        <begin position="275"/>
        <end position="294"/>
    </location>
</feature>
<evidence type="ECO:0000259" key="8">
    <source>
        <dbReference type="PROSITE" id="PS50928"/>
    </source>
</evidence>
<dbReference type="GO" id="GO:0055085">
    <property type="term" value="P:transmembrane transport"/>
    <property type="evidence" value="ECO:0007669"/>
    <property type="project" value="InterPro"/>
</dbReference>
<dbReference type="AlphaFoldDB" id="A0A917NM23"/>
<feature type="transmembrane region" description="Helical" evidence="7">
    <location>
        <begin position="110"/>
        <end position="134"/>
    </location>
</feature>
<evidence type="ECO:0000256" key="7">
    <source>
        <dbReference type="RuleBase" id="RU363032"/>
    </source>
</evidence>
<comment type="subcellular location">
    <subcellularLocation>
        <location evidence="1 7">Cell membrane</location>
        <topology evidence="1 7">Multi-pass membrane protein</topology>
    </subcellularLocation>
</comment>
<evidence type="ECO:0000256" key="3">
    <source>
        <dbReference type="ARBA" id="ARBA00022475"/>
    </source>
</evidence>
<evidence type="ECO:0000256" key="1">
    <source>
        <dbReference type="ARBA" id="ARBA00004651"/>
    </source>
</evidence>
<dbReference type="InterPro" id="IPR050366">
    <property type="entry name" value="BP-dependent_transpt_permease"/>
</dbReference>
<dbReference type="Gene3D" id="1.10.3720.10">
    <property type="entry name" value="MetI-like"/>
    <property type="match status" value="1"/>
</dbReference>
<dbReference type="Pfam" id="PF00528">
    <property type="entry name" value="BPD_transp_1"/>
    <property type="match status" value="1"/>
</dbReference>
<keyword evidence="4 7" id="KW-0812">Transmembrane</keyword>
<proteinExistence type="inferred from homology"/>
<evidence type="ECO:0000256" key="6">
    <source>
        <dbReference type="ARBA" id="ARBA00023136"/>
    </source>
</evidence>
<gene>
    <name evidence="9" type="ORF">GCM10011320_16770</name>
</gene>
<evidence type="ECO:0000256" key="4">
    <source>
        <dbReference type="ARBA" id="ARBA00022692"/>
    </source>
</evidence>
<dbReference type="CDD" id="cd06261">
    <property type="entry name" value="TM_PBP2"/>
    <property type="match status" value="1"/>
</dbReference>
<keyword evidence="10" id="KW-1185">Reference proteome</keyword>
<accession>A0A917NM23</accession>
<dbReference type="PROSITE" id="PS50928">
    <property type="entry name" value="ABC_TM1"/>
    <property type="match status" value="1"/>
</dbReference>
<comment type="similarity">
    <text evidence="7">Belongs to the binding-protein-dependent transport system permease family.</text>
</comment>
<evidence type="ECO:0000313" key="9">
    <source>
        <dbReference type="EMBL" id="GGJ10297.1"/>
    </source>
</evidence>
<dbReference type="PANTHER" id="PTHR43386">
    <property type="entry name" value="OLIGOPEPTIDE TRANSPORT SYSTEM PERMEASE PROTEIN APPC"/>
    <property type="match status" value="1"/>
</dbReference>
<protein>
    <submittedName>
        <fullName evidence="9">ABC transporter permease</fullName>
    </submittedName>
</protein>
<reference evidence="9" key="2">
    <citation type="submission" date="2020-09" db="EMBL/GenBank/DDBJ databases">
        <authorList>
            <person name="Sun Q."/>
            <person name="Zhou Y."/>
        </authorList>
    </citation>
    <scope>NUCLEOTIDE SEQUENCE</scope>
    <source>
        <strain evidence="9">CGMCC 1.3617</strain>
    </source>
</reference>
<evidence type="ECO:0000256" key="2">
    <source>
        <dbReference type="ARBA" id="ARBA00022448"/>
    </source>
</evidence>
<evidence type="ECO:0000313" key="10">
    <source>
        <dbReference type="Proteomes" id="UP000661507"/>
    </source>
</evidence>
<dbReference type="InterPro" id="IPR035906">
    <property type="entry name" value="MetI-like_sf"/>
</dbReference>
<feature type="transmembrane region" description="Helical" evidence="7">
    <location>
        <begin position="45"/>
        <end position="69"/>
    </location>
</feature>